<evidence type="ECO:0000256" key="1">
    <source>
        <dbReference type="SAM" id="Phobius"/>
    </source>
</evidence>
<reference evidence="2 3" key="1">
    <citation type="journal article" date="2019" name="Int. J. Syst. Evol. Microbiol.">
        <title>The Global Catalogue of Microorganisms (GCM) 10K type strain sequencing project: providing services to taxonomists for standard genome sequencing and annotation.</title>
        <authorList>
            <consortium name="The Broad Institute Genomics Platform"/>
            <consortium name="The Broad Institute Genome Sequencing Center for Infectious Disease"/>
            <person name="Wu L."/>
            <person name="Ma J."/>
        </authorList>
    </citation>
    <scope>NUCLEOTIDE SEQUENCE [LARGE SCALE GENOMIC DNA]</scope>
    <source>
        <strain evidence="2 3">JCM 12928</strain>
    </source>
</reference>
<gene>
    <name evidence="2" type="ORF">GCM10009422_24010</name>
</gene>
<feature type="transmembrane region" description="Helical" evidence="1">
    <location>
        <begin position="82"/>
        <end position="101"/>
    </location>
</feature>
<keyword evidence="1" id="KW-0472">Membrane</keyword>
<dbReference type="Proteomes" id="UP001501352">
    <property type="component" value="Unassembled WGS sequence"/>
</dbReference>
<sequence>MFETLSSQIGFGIAVLVVAFAFLKGDEPERIGAGAYMLALFASILMQEKTALTGTQWGLLAIDCVMLAVYAGLAWKSRRTWPVWVCAMQALIVMSHLLTIVDIRPPLAAFYAVINLASYGVLVAIAVGTFWAWQERRAAGLE</sequence>
<evidence type="ECO:0000313" key="3">
    <source>
        <dbReference type="Proteomes" id="UP001501352"/>
    </source>
</evidence>
<keyword evidence="1" id="KW-1133">Transmembrane helix</keyword>
<evidence type="ECO:0000313" key="2">
    <source>
        <dbReference type="EMBL" id="GAA0626377.1"/>
    </source>
</evidence>
<feature type="transmembrane region" description="Helical" evidence="1">
    <location>
        <begin position="58"/>
        <end position="75"/>
    </location>
</feature>
<feature type="transmembrane region" description="Helical" evidence="1">
    <location>
        <begin position="6"/>
        <end position="23"/>
    </location>
</feature>
<accession>A0ABN1H1N3</accession>
<protein>
    <submittedName>
        <fullName evidence="2">Uncharacterized protein</fullName>
    </submittedName>
</protein>
<proteinExistence type="predicted"/>
<organism evidence="2 3">
    <name type="scientific">Brevundimonas kwangchunensis</name>
    <dbReference type="NCBI Taxonomy" id="322163"/>
    <lineage>
        <taxon>Bacteria</taxon>
        <taxon>Pseudomonadati</taxon>
        <taxon>Pseudomonadota</taxon>
        <taxon>Alphaproteobacteria</taxon>
        <taxon>Caulobacterales</taxon>
        <taxon>Caulobacteraceae</taxon>
        <taxon>Brevundimonas</taxon>
    </lineage>
</organism>
<comment type="caution">
    <text evidence="2">The sequence shown here is derived from an EMBL/GenBank/DDBJ whole genome shotgun (WGS) entry which is preliminary data.</text>
</comment>
<feature type="transmembrane region" description="Helical" evidence="1">
    <location>
        <begin position="30"/>
        <end position="46"/>
    </location>
</feature>
<feature type="transmembrane region" description="Helical" evidence="1">
    <location>
        <begin position="107"/>
        <end position="133"/>
    </location>
</feature>
<dbReference type="RefSeq" id="WP_343794085.1">
    <property type="nucleotide sequence ID" value="NZ_BAAAGA010000005.1"/>
</dbReference>
<dbReference type="EMBL" id="BAAAGA010000005">
    <property type="protein sequence ID" value="GAA0626377.1"/>
    <property type="molecule type" value="Genomic_DNA"/>
</dbReference>
<name>A0ABN1H1N3_9CAUL</name>
<keyword evidence="3" id="KW-1185">Reference proteome</keyword>
<keyword evidence="1" id="KW-0812">Transmembrane</keyword>